<dbReference type="Gene3D" id="2.120.10.10">
    <property type="match status" value="1"/>
</dbReference>
<dbReference type="RefSeq" id="WP_058460709.1">
    <property type="nucleotide sequence ID" value="NZ_CAAAIY010000007.1"/>
</dbReference>
<dbReference type="Proteomes" id="UP000054695">
    <property type="component" value="Unassembled WGS sequence"/>
</dbReference>
<dbReference type="InterPro" id="IPR015943">
    <property type="entry name" value="WD40/YVTN_repeat-like_dom_sf"/>
</dbReference>
<dbReference type="EMBL" id="LNXU01000045">
    <property type="protein sequence ID" value="KTC69649.1"/>
    <property type="molecule type" value="Genomic_DNA"/>
</dbReference>
<evidence type="ECO:0000256" key="1">
    <source>
        <dbReference type="SAM" id="SignalP"/>
    </source>
</evidence>
<sequence>MNYKYHLCVGFLGAVTSMTSFALPFNITPQGILPSTVPLGGSVNAAYTVTNNTLSMRFNNFVKWFPPNVIQVLEPTDPTVCPLFFNLGPNGSINQSCTLKLKISGAVNRDDPDPHHHLFACFPGGKTCAGPTLANSLNVNVTSAPPETQISVAVGGYGTANGGFPLVYTSNNNGATWPTPVLPPTAGLPGNQVALFGVGCSGNLCTAVGAVLGDIDATLPLSYSSSDRGASWSAPYLFLRTGPLATSDEVFLPAVSCVDNKCVTVGYWRESVSGNRYPLTYSSSNNGVTWSQPNFLSTAGLPLGNQGARLGSVSCAGTNCSAVGFYNDASDDRQPVSYFSANNGVTWSEAIIPSIANFPAGYVSGAKLMGVSCVGANCSAVGETPDPANPNGHLPLSYTSSNGGISWSLVRFLSINALPPGNRGAFLNSVSCSGVRCSAVGYYDTVSGQSLPVSYFSANNGVTWSEAILPPISGIPAGFGNAQLTGVACKNNICSTVGYYDLMGNTFPLTYQSLDNGITWTMFLPSIASIPGAIAALTFSVGGSQGGLLQT</sequence>
<name>A0A0W0REX7_LEGBO</name>
<evidence type="ECO:0000313" key="3">
    <source>
        <dbReference type="Proteomes" id="UP000054695"/>
    </source>
</evidence>
<dbReference type="CDD" id="cd15482">
    <property type="entry name" value="Sialidase_non-viral"/>
    <property type="match status" value="1"/>
</dbReference>
<keyword evidence="3" id="KW-1185">Reference proteome</keyword>
<protein>
    <submittedName>
        <fullName evidence="2">BNR/Asp-box repeat containing protein</fullName>
    </submittedName>
</protein>
<evidence type="ECO:0000313" key="2">
    <source>
        <dbReference type="EMBL" id="KTC69649.1"/>
    </source>
</evidence>
<dbReference type="Gene3D" id="2.130.10.10">
    <property type="entry name" value="YVTN repeat-like/Quinoprotein amine dehydrogenase"/>
    <property type="match status" value="1"/>
</dbReference>
<keyword evidence="1" id="KW-0732">Signal</keyword>
<dbReference type="PATRIC" id="fig|447.4.peg.3380"/>
<accession>A0A0W0REX7</accession>
<reference evidence="2 3" key="1">
    <citation type="submission" date="2015-11" db="EMBL/GenBank/DDBJ databases">
        <title>Genomic analysis of 38 Legionella species identifies large and diverse effector repertoires.</title>
        <authorList>
            <person name="Burstein D."/>
            <person name="Amaro F."/>
            <person name="Zusman T."/>
            <person name="Lifshitz Z."/>
            <person name="Cohen O."/>
            <person name="Gilbert J.A."/>
            <person name="Pupko T."/>
            <person name="Shuman H.A."/>
            <person name="Segal G."/>
        </authorList>
    </citation>
    <scope>NUCLEOTIDE SEQUENCE [LARGE SCALE GENOMIC DNA]</scope>
    <source>
        <strain evidence="2 3">WIGA</strain>
    </source>
</reference>
<dbReference type="STRING" id="447.Lboz_3165"/>
<gene>
    <name evidence="2" type="ORF">Lboz_3165</name>
</gene>
<feature type="chain" id="PRO_5006910825" evidence="1">
    <location>
        <begin position="23"/>
        <end position="551"/>
    </location>
</feature>
<dbReference type="AlphaFoldDB" id="A0A0W0REX7"/>
<feature type="signal peptide" evidence="1">
    <location>
        <begin position="1"/>
        <end position="22"/>
    </location>
</feature>
<comment type="caution">
    <text evidence="2">The sequence shown here is derived from an EMBL/GenBank/DDBJ whole genome shotgun (WGS) entry which is preliminary data.</text>
</comment>
<dbReference type="OrthoDB" id="9787204at2"/>
<proteinExistence type="predicted"/>
<organism evidence="2 3">
    <name type="scientific">Legionella bozemanae</name>
    <name type="common">Fluoribacter bozemanae</name>
    <dbReference type="NCBI Taxonomy" id="447"/>
    <lineage>
        <taxon>Bacteria</taxon>
        <taxon>Pseudomonadati</taxon>
        <taxon>Pseudomonadota</taxon>
        <taxon>Gammaproteobacteria</taxon>
        <taxon>Legionellales</taxon>
        <taxon>Legionellaceae</taxon>
        <taxon>Legionella</taxon>
    </lineage>
</organism>
<dbReference type="InterPro" id="IPR036278">
    <property type="entry name" value="Sialidase_sf"/>
</dbReference>
<dbReference type="SUPFAM" id="SSF50939">
    <property type="entry name" value="Sialidases"/>
    <property type="match status" value="2"/>
</dbReference>